<dbReference type="Proteomes" id="UP000179237">
    <property type="component" value="Unassembled WGS sequence"/>
</dbReference>
<dbReference type="AlphaFoldDB" id="A0A1F5FU01"/>
<comment type="caution">
    <text evidence="1">The sequence shown here is derived from an EMBL/GenBank/DDBJ whole genome shotgun (WGS) entry which is preliminary data.</text>
</comment>
<gene>
    <name evidence="1" type="ORF">A2572_04995</name>
</gene>
<evidence type="ECO:0000313" key="2">
    <source>
        <dbReference type="Proteomes" id="UP000179237"/>
    </source>
</evidence>
<dbReference type="EMBL" id="MFAQ01000029">
    <property type="protein sequence ID" value="OGD83088.1"/>
    <property type="molecule type" value="Genomic_DNA"/>
</dbReference>
<proteinExistence type="predicted"/>
<accession>A0A1F5FU01</accession>
<protein>
    <submittedName>
        <fullName evidence="1">Uncharacterized protein</fullName>
    </submittedName>
</protein>
<name>A0A1F5FU01_9BACT</name>
<reference evidence="1 2" key="1">
    <citation type="journal article" date="2016" name="Nat. Commun.">
        <title>Thousands of microbial genomes shed light on interconnected biogeochemical processes in an aquifer system.</title>
        <authorList>
            <person name="Anantharaman K."/>
            <person name="Brown C.T."/>
            <person name="Hug L.A."/>
            <person name="Sharon I."/>
            <person name="Castelle C.J."/>
            <person name="Probst A.J."/>
            <person name="Thomas B.C."/>
            <person name="Singh A."/>
            <person name="Wilkins M.J."/>
            <person name="Karaoz U."/>
            <person name="Brodie E.L."/>
            <person name="Williams K.H."/>
            <person name="Hubbard S.S."/>
            <person name="Banfield J.F."/>
        </authorList>
    </citation>
    <scope>NUCLEOTIDE SEQUENCE [LARGE SCALE GENOMIC DNA]</scope>
</reference>
<evidence type="ECO:0000313" key="1">
    <source>
        <dbReference type="EMBL" id="OGD83088.1"/>
    </source>
</evidence>
<sequence>MHFSLKFSNLDPNLETSWSDLRRLSDLVSKLYPNQKIEVKIEFAYAQNFVVDPYAEIIAPAGPVKIELYPQTNCKRDDLNPQSTKIVSSIVDLIIKFLAASVPANTNLFSQPYTPSTEISISHGFGVYKFTDAKPDEYP</sequence>
<organism evidence="1 2">
    <name type="scientific">Candidatus Collierbacteria bacterium RIFOXYD1_FULL_40_9</name>
    <dbReference type="NCBI Taxonomy" id="1817731"/>
    <lineage>
        <taxon>Bacteria</taxon>
        <taxon>Candidatus Collieribacteriota</taxon>
    </lineage>
</organism>